<reference evidence="1 2" key="1">
    <citation type="submission" date="2022-10" db="EMBL/GenBank/DDBJ databases">
        <title>Pararhodobacter sp. nov., isolated from marine algae.</title>
        <authorList>
            <person name="Choi B.J."/>
            <person name="Kim J.M."/>
            <person name="Lee J.K."/>
            <person name="Choi D.G."/>
            <person name="Jeon C.O."/>
        </authorList>
    </citation>
    <scope>NUCLEOTIDE SEQUENCE [LARGE SCALE GENOMIC DNA]</scope>
    <source>
        <strain evidence="1 2">ZQ420</strain>
    </source>
</reference>
<dbReference type="EMBL" id="JAPDFL010000001">
    <property type="protein sequence ID" value="MCW1932640.1"/>
    <property type="molecule type" value="Genomic_DNA"/>
</dbReference>
<dbReference type="Proteomes" id="UP001208938">
    <property type="component" value="Unassembled WGS sequence"/>
</dbReference>
<proteinExistence type="predicted"/>
<comment type="caution">
    <text evidence="1">The sequence shown here is derived from an EMBL/GenBank/DDBJ whole genome shotgun (WGS) entry which is preliminary data.</text>
</comment>
<keyword evidence="2" id="KW-1185">Reference proteome</keyword>
<protein>
    <submittedName>
        <fullName evidence="1">Uncharacterized protein</fullName>
    </submittedName>
</protein>
<evidence type="ECO:0000313" key="1">
    <source>
        <dbReference type="EMBL" id="MCW1932640.1"/>
    </source>
</evidence>
<sequence length="143" mass="15123">MPGGVVHPNHVRAAIDRLGLPVDDIPRADFPAQGAPAMDSPHPAARLSPDMVQQLASTLDKIKRLTAMIEVLNGAHSNGPTRGQFGSAIRELFEMSWGADFLRDGPRDHDLGKSAITGIISAVALQRAELQALVAPYVEGAGT</sequence>
<evidence type="ECO:0000313" key="2">
    <source>
        <dbReference type="Proteomes" id="UP001208938"/>
    </source>
</evidence>
<organism evidence="1 2">
    <name type="scientific">Pararhodobacter zhoushanensis</name>
    <dbReference type="NCBI Taxonomy" id="2479545"/>
    <lineage>
        <taxon>Bacteria</taxon>
        <taxon>Pseudomonadati</taxon>
        <taxon>Pseudomonadota</taxon>
        <taxon>Alphaproteobacteria</taxon>
        <taxon>Rhodobacterales</taxon>
        <taxon>Paracoccaceae</taxon>
        <taxon>Pararhodobacter</taxon>
    </lineage>
</organism>
<name>A0ABT3GYU8_9RHOB</name>
<gene>
    <name evidence="1" type="ORF">OKW52_10320</name>
</gene>
<dbReference type="RefSeq" id="WP_264505625.1">
    <property type="nucleotide sequence ID" value="NZ_JAPDFL010000001.1"/>
</dbReference>
<accession>A0ABT3GYU8</accession>